<keyword evidence="3" id="KW-1185">Reference proteome</keyword>
<evidence type="ECO:0000259" key="1">
    <source>
        <dbReference type="Pfam" id="PF07059"/>
    </source>
</evidence>
<evidence type="ECO:0000313" key="2">
    <source>
        <dbReference type="EMBL" id="KAG6493828.1"/>
    </source>
</evidence>
<dbReference type="EMBL" id="JACMSC010000013">
    <property type="protein sequence ID" value="KAG6493828.1"/>
    <property type="molecule type" value="Genomic_DNA"/>
</dbReference>
<gene>
    <name evidence="2" type="ORF">ZIOFF_048831</name>
</gene>
<organism evidence="2 3">
    <name type="scientific">Zingiber officinale</name>
    <name type="common">Ginger</name>
    <name type="synonym">Amomum zingiber</name>
    <dbReference type="NCBI Taxonomy" id="94328"/>
    <lineage>
        <taxon>Eukaryota</taxon>
        <taxon>Viridiplantae</taxon>
        <taxon>Streptophyta</taxon>
        <taxon>Embryophyta</taxon>
        <taxon>Tracheophyta</taxon>
        <taxon>Spermatophyta</taxon>
        <taxon>Magnoliopsida</taxon>
        <taxon>Liliopsida</taxon>
        <taxon>Zingiberales</taxon>
        <taxon>Zingiberaceae</taxon>
        <taxon>Zingiber</taxon>
    </lineage>
</organism>
<dbReference type="AlphaFoldDB" id="A0A8J5FQA2"/>
<comment type="caution">
    <text evidence="2">The sequence shown here is derived from an EMBL/GenBank/DDBJ whole genome shotgun (WGS) entry which is preliminary data.</text>
</comment>
<protein>
    <recommendedName>
        <fullName evidence="1">Protein ENHANCED DISEASE RESISTANCE 2 C-terminal domain-containing protein</fullName>
    </recommendedName>
</protein>
<evidence type="ECO:0000313" key="3">
    <source>
        <dbReference type="Proteomes" id="UP000734854"/>
    </source>
</evidence>
<dbReference type="InterPro" id="IPR045096">
    <property type="entry name" value="EDR2-like"/>
</dbReference>
<proteinExistence type="predicted"/>
<dbReference type="PANTHER" id="PTHR12136">
    <property type="entry name" value="ENHANCED DISEASE RESISTANCE-RELATED"/>
    <property type="match status" value="1"/>
</dbReference>
<name>A0A8J5FQA2_ZINOF</name>
<dbReference type="InterPro" id="IPR009769">
    <property type="entry name" value="EDR2_C"/>
</dbReference>
<accession>A0A8J5FQA2</accession>
<dbReference type="Pfam" id="PF07059">
    <property type="entry name" value="EDR2_C"/>
    <property type="match status" value="1"/>
</dbReference>
<dbReference type="Proteomes" id="UP000734854">
    <property type="component" value="Unassembled WGS sequence"/>
</dbReference>
<feature type="domain" description="Protein ENHANCED DISEASE RESISTANCE 2 C-terminal" evidence="1">
    <location>
        <begin position="77"/>
        <end position="131"/>
    </location>
</feature>
<sequence>MREELRKIGALETMLSHHGPHLKALLEEKSNPRRTPRLFTSWGKDRYGVLPRSAKVRYERSVLVDALHLDPLMSDYRIDVEIGSSSVARSIISLVIGYITSIVVDLAILIEAKEENELPEYILGTVRLNQVRLESAVPYWGES</sequence>
<reference evidence="2 3" key="1">
    <citation type="submission" date="2020-08" db="EMBL/GenBank/DDBJ databases">
        <title>Plant Genome Project.</title>
        <authorList>
            <person name="Zhang R.-G."/>
        </authorList>
    </citation>
    <scope>NUCLEOTIDE SEQUENCE [LARGE SCALE GENOMIC DNA]</scope>
    <source>
        <tissue evidence="2">Rhizome</tissue>
    </source>
</reference>
<dbReference type="PANTHER" id="PTHR12136:SF47">
    <property type="entry name" value="ENHANCED DISEASE RESISTANCE PROTEIN (DUF1336)"/>
    <property type="match status" value="1"/>
</dbReference>